<protein>
    <recommendedName>
        <fullName evidence="8">Membrane insertase YidC/Oxa/ALB C-terminal domain-containing protein</fullName>
    </recommendedName>
</protein>
<feature type="transmembrane region" description="Helical" evidence="7">
    <location>
        <begin position="28"/>
        <end position="48"/>
    </location>
</feature>
<evidence type="ECO:0000256" key="4">
    <source>
        <dbReference type="ARBA" id="ARBA00022989"/>
    </source>
</evidence>
<evidence type="ECO:0000256" key="3">
    <source>
        <dbReference type="ARBA" id="ARBA00022692"/>
    </source>
</evidence>
<dbReference type="STRING" id="1806994.A0A507C9C8"/>
<dbReference type="PANTHER" id="PTHR12428">
    <property type="entry name" value="OXA1"/>
    <property type="match status" value="1"/>
</dbReference>
<dbReference type="AlphaFoldDB" id="A0A507C9C8"/>
<evidence type="ECO:0000256" key="2">
    <source>
        <dbReference type="ARBA" id="ARBA00009877"/>
    </source>
</evidence>
<evidence type="ECO:0000256" key="1">
    <source>
        <dbReference type="ARBA" id="ARBA00004141"/>
    </source>
</evidence>
<evidence type="ECO:0000259" key="8">
    <source>
        <dbReference type="Pfam" id="PF02096"/>
    </source>
</evidence>
<dbReference type="OrthoDB" id="2148490at2759"/>
<organism evidence="9 10">
    <name type="scientific">Synchytrium microbalum</name>
    <dbReference type="NCBI Taxonomy" id="1806994"/>
    <lineage>
        <taxon>Eukaryota</taxon>
        <taxon>Fungi</taxon>
        <taxon>Fungi incertae sedis</taxon>
        <taxon>Chytridiomycota</taxon>
        <taxon>Chytridiomycota incertae sedis</taxon>
        <taxon>Chytridiomycetes</taxon>
        <taxon>Synchytriales</taxon>
        <taxon>Synchytriaceae</taxon>
        <taxon>Synchytrium</taxon>
    </lineage>
</organism>
<dbReference type="GO" id="GO:0032977">
    <property type="term" value="F:membrane insertase activity"/>
    <property type="evidence" value="ECO:0007669"/>
    <property type="project" value="InterPro"/>
</dbReference>
<feature type="domain" description="Membrane insertase YidC/Oxa/ALB C-terminal" evidence="8">
    <location>
        <begin position="28"/>
        <end position="246"/>
    </location>
</feature>
<sequence length="256" mass="28784">MSSIPTPIEICQFALESFHAIPYLNQPWWASIMVFTVLVRAGTTLPLARLQYTRTRRLAGIQPILAAWKEALTMREKIKRDAGGSGADYGVVSQAVTTELRQKASELYKQHNCHPIKTFLLPWIQIPVFITMSLTLRSMSAYPLPFMTTSEAPIPGFKAGGELWFTDLTLPDPTWILPVCLGLLHNTNLKLQAERFPNAVNFQRFNTALRVLMLVLVPLMAQAPSAVTLYWVASAAFSLIQNTYLRHDAPRIEESK</sequence>
<proteinExistence type="inferred from homology"/>
<dbReference type="InterPro" id="IPR028055">
    <property type="entry name" value="YidC/Oxa/ALB_C"/>
</dbReference>
<keyword evidence="4 7" id="KW-1133">Transmembrane helix</keyword>
<evidence type="ECO:0000313" key="9">
    <source>
        <dbReference type="EMBL" id="TPX34574.1"/>
    </source>
</evidence>
<dbReference type="RefSeq" id="XP_031025294.1">
    <property type="nucleotide sequence ID" value="XM_031168798.1"/>
</dbReference>
<accession>A0A507C9C8</accession>
<keyword evidence="3 6" id="KW-0812">Transmembrane</keyword>
<dbReference type="GO" id="GO:0032979">
    <property type="term" value="P:protein insertion into mitochondrial inner membrane from matrix"/>
    <property type="evidence" value="ECO:0007669"/>
    <property type="project" value="TreeGrafter"/>
</dbReference>
<keyword evidence="5 7" id="KW-0472">Membrane</keyword>
<dbReference type="CDD" id="cd20069">
    <property type="entry name" value="5TM_Oxa1-like"/>
    <property type="match status" value="1"/>
</dbReference>
<dbReference type="Pfam" id="PF02096">
    <property type="entry name" value="60KD_IMP"/>
    <property type="match status" value="1"/>
</dbReference>
<evidence type="ECO:0000256" key="5">
    <source>
        <dbReference type="ARBA" id="ARBA00023136"/>
    </source>
</evidence>
<name>A0A507C9C8_9FUNG</name>
<dbReference type="InterPro" id="IPR001708">
    <property type="entry name" value="YidC/ALB3/OXA1/COX18"/>
</dbReference>
<dbReference type="GeneID" id="42004095"/>
<evidence type="ECO:0000256" key="6">
    <source>
        <dbReference type="RuleBase" id="RU003945"/>
    </source>
</evidence>
<comment type="similarity">
    <text evidence="2 6">Belongs to the OXA1/ALB3/YidC family.</text>
</comment>
<comment type="caution">
    <text evidence="9">The sequence shown here is derived from an EMBL/GenBank/DDBJ whole genome shotgun (WGS) entry which is preliminary data.</text>
</comment>
<dbReference type="GO" id="GO:0005743">
    <property type="term" value="C:mitochondrial inner membrane"/>
    <property type="evidence" value="ECO:0007669"/>
    <property type="project" value="TreeGrafter"/>
</dbReference>
<evidence type="ECO:0000256" key="7">
    <source>
        <dbReference type="SAM" id="Phobius"/>
    </source>
</evidence>
<dbReference type="Proteomes" id="UP000319731">
    <property type="component" value="Unassembled WGS sequence"/>
</dbReference>
<dbReference type="EMBL" id="QEAO01000013">
    <property type="protein sequence ID" value="TPX34574.1"/>
    <property type="molecule type" value="Genomic_DNA"/>
</dbReference>
<feature type="transmembrane region" description="Helical" evidence="7">
    <location>
        <begin position="211"/>
        <end position="233"/>
    </location>
</feature>
<comment type="subcellular location">
    <subcellularLocation>
        <location evidence="1 6">Membrane</location>
        <topology evidence="1 6">Multi-pass membrane protein</topology>
    </subcellularLocation>
</comment>
<keyword evidence="10" id="KW-1185">Reference proteome</keyword>
<gene>
    <name evidence="9" type="ORF">SmJEL517_g02870</name>
</gene>
<dbReference type="PANTHER" id="PTHR12428:SF65">
    <property type="entry name" value="CYTOCHROME C OXIDASE ASSEMBLY PROTEIN COX18, MITOCHONDRIAL"/>
    <property type="match status" value="1"/>
</dbReference>
<evidence type="ECO:0000313" key="10">
    <source>
        <dbReference type="Proteomes" id="UP000319731"/>
    </source>
</evidence>
<reference evidence="9 10" key="1">
    <citation type="journal article" date="2019" name="Sci. Rep.">
        <title>Comparative genomics of chytrid fungi reveal insights into the obligate biotrophic and pathogenic lifestyle of Synchytrium endobioticum.</title>
        <authorList>
            <person name="van de Vossenberg B.T.L.H."/>
            <person name="Warris S."/>
            <person name="Nguyen H.D.T."/>
            <person name="van Gent-Pelzer M.P.E."/>
            <person name="Joly D.L."/>
            <person name="van de Geest H.C."/>
            <person name="Bonants P.J.M."/>
            <person name="Smith D.S."/>
            <person name="Levesque C.A."/>
            <person name="van der Lee T.A.J."/>
        </authorList>
    </citation>
    <scope>NUCLEOTIDE SEQUENCE [LARGE SCALE GENOMIC DNA]</scope>
    <source>
        <strain evidence="9 10">JEL517</strain>
    </source>
</reference>
<dbReference type="GO" id="GO:0033617">
    <property type="term" value="P:mitochondrial respiratory chain complex IV assembly"/>
    <property type="evidence" value="ECO:0007669"/>
    <property type="project" value="TreeGrafter"/>
</dbReference>